<protein>
    <recommendedName>
        <fullName evidence="2">HNH nuclease domain-containing protein</fullName>
    </recommendedName>
</protein>
<reference evidence="4" key="1">
    <citation type="journal article" date="2022" name="Int. J. Syst. Evol. Microbiol.">
        <title>Anaeromyxobacter oryzae sp. nov., Anaeromyxobacter diazotrophicus sp. nov. and Anaeromyxobacter paludicola sp. nov., isolated from paddy soils.</title>
        <authorList>
            <person name="Itoh H."/>
            <person name="Xu Z."/>
            <person name="Mise K."/>
            <person name="Masuda Y."/>
            <person name="Ushijima N."/>
            <person name="Hayakawa C."/>
            <person name="Shiratori Y."/>
            <person name="Senoo K."/>
        </authorList>
    </citation>
    <scope>NUCLEOTIDE SEQUENCE [LARGE SCALE GENOMIC DNA]</scope>
    <source>
        <strain evidence="4">Red232</strain>
    </source>
</reference>
<gene>
    <name evidence="3" type="ORF">AMOR_16530</name>
</gene>
<feature type="region of interest" description="Disordered" evidence="1">
    <location>
        <begin position="353"/>
        <end position="391"/>
    </location>
</feature>
<dbReference type="Gene3D" id="1.10.30.50">
    <property type="match status" value="1"/>
</dbReference>
<feature type="domain" description="HNH nuclease" evidence="2">
    <location>
        <begin position="277"/>
        <end position="334"/>
    </location>
</feature>
<dbReference type="SMART" id="SM00507">
    <property type="entry name" value="HNHc"/>
    <property type="match status" value="1"/>
</dbReference>
<accession>A0ABN6MNN1</accession>
<dbReference type="InterPro" id="IPR002711">
    <property type="entry name" value="HNH"/>
</dbReference>
<evidence type="ECO:0000313" key="4">
    <source>
        <dbReference type="Proteomes" id="UP001162891"/>
    </source>
</evidence>
<organism evidence="3 4">
    <name type="scientific">Anaeromyxobacter oryzae</name>
    <dbReference type="NCBI Taxonomy" id="2918170"/>
    <lineage>
        <taxon>Bacteria</taxon>
        <taxon>Pseudomonadati</taxon>
        <taxon>Myxococcota</taxon>
        <taxon>Myxococcia</taxon>
        <taxon>Myxococcales</taxon>
        <taxon>Cystobacterineae</taxon>
        <taxon>Anaeromyxobacteraceae</taxon>
        <taxon>Anaeromyxobacter</taxon>
    </lineage>
</organism>
<dbReference type="Proteomes" id="UP001162891">
    <property type="component" value="Chromosome"/>
</dbReference>
<evidence type="ECO:0000313" key="3">
    <source>
        <dbReference type="EMBL" id="BDG02657.1"/>
    </source>
</evidence>
<evidence type="ECO:0000259" key="2">
    <source>
        <dbReference type="SMART" id="SM00507"/>
    </source>
</evidence>
<dbReference type="EMBL" id="AP025591">
    <property type="protein sequence ID" value="BDG02657.1"/>
    <property type="molecule type" value="Genomic_DNA"/>
</dbReference>
<sequence>MNARDSSARLSDLLRREHHAMAEFLVALAHFDEKQVWLELGYPSLFTYLHRELGLSKSAAFYRKTAAELIQRFPEIVGPLEHGRLCLSTVGELAQVLTPENRNEVIPRFFHLSKQEARAVVAELKPVERPPQREIVTTVRAAAAAATPARAPEPAAALELCALAPACVVAPGSPAELLDANVPARNVNAPIFRADQPTFEPLTAELRRMHVTVTKRFEAKVTAAKDALSHTHPGASTEEVLEAALDLLLDRAAKRKGLVQKPRREKRPSKRDHLPAEVKRAVWVRDGGCCQWALEAGGICGSRHRLQYDHIHPKALGGPSTIENVRLLCGRHNLLSARRIFGDAWMERFAPARKATAAEGRRREDADGDRHDARDGDGSTGAHSEVLAASS</sequence>
<dbReference type="CDD" id="cd00085">
    <property type="entry name" value="HNHc"/>
    <property type="match status" value="1"/>
</dbReference>
<proteinExistence type="predicted"/>
<dbReference type="Pfam" id="PF01844">
    <property type="entry name" value="HNH"/>
    <property type="match status" value="1"/>
</dbReference>
<keyword evidence="4" id="KW-1185">Reference proteome</keyword>
<dbReference type="InterPro" id="IPR003615">
    <property type="entry name" value="HNH_nuc"/>
</dbReference>
<evidence type="ECO:0000256" key="1">
    <source>
        <dbReference type="SAM" id="MobiDB-lite"/>
    </source>
</evidence>
<dbReference type="RefSeq" id="WP_248360345.1">
    <property type="nucleotide sequence ID" value="NZ_AP025591.1"/>
</dbReference>
<name>A0ABN6MNN1_9BACT</name>
<feature type="compositionally biased region" description="Basic and acidic residues" evidence="1">
    <location>
        <begin position="359"/>
        <end position="377"/>
    </location>
</feature>